<comment type="caution">
    <text evidence="6">The sequence shown here is derived from an EMBL/GenBank/DDBJ whole genome shotgun (WGS) entry which is preliminary data.</text>
</comment>
<dbReference type="EC" id="3.5.1.105" evidence="6"/>
<dbReference type="SUPFAM" id="SSF88713">
    <property type="entry name" value="Glycoside hydrolase/deacetylase"/>
    <property type="match status" value="1"/>
</dbReference>
<gene>
    <name evidence="6" type="ORF">JOF29_000730</name>
</gene>
<name>A0ABS4UDC7_9ACTN</name>
<proteinExistence type="predicted"/>
<dbReference type="EMBL" id="JAGINT010000001">
    <property type="protein sequence ID" value="MBP2349647.1"/>
    <property type="molecule type" value="Genomic_DNA"/>
</dbReference>
<dbReference type="Pfam" id="PF04794">
    <property type="entry name" value="YdjC"/>
    <property type="match status" value="1"/>
</dbReference>
<dbReference type="PANTHER" id="PTHR31609">
    <property type="entry name" value="YDJC DEACETYLASE FAMILY MEMBER"/>
    <property type="match status" value="1"/>
</dbReference>
<dbReference type="Gene3D" id="3.20.20.370">
    <property type="entry name" value="Glycoside hydrolase/deacetylase"/>
    <property type="match status" value="1"/>
</dbReference>
<dbReference type="GO" id="GO:0036311">
    <property type="term" value="F:chitin disaccharide deacetylase activity"/>
    <property type="evidence" value="ECO:0007669"/>
    <property type="project" value="UniProtKB-EC"/>
</dbReference>
<reference evidence="6 7" key="1">
    <citation type="submission" date="2021-03" db="EMBL/GenBank/DDBJ databases">
        <title>Sequencing the genomes of 1000 actinobacteria strains.</title>
        <authorList>
            <person name="Klenk H.-P."/>
        </authorList>
    </citation>
    <scope>NUCLEOTIDE SEQUENCE [LARGE SCALE GENOMIC DNA]</scope>
    <source>
        <strain evidence="6 7">DSM 18824</strain>
    </source>
</reference>
<evidence type="ECO:0000256" key="3">
    <source>
        <dbReference type="ARBA" id="ARBA00022801"/>
    </source>
</evidence>
<dbReference type="Proteomes" id="UP000755585">
    <property type="component" value="Unassembled WGS sequence"/>
</dbReference>
<evidence type="ECO:0000256" key="5">
    <source>
        <dbReference type="ARBA" id="ARBA00023277"/>
    </source>
</evidence>
<evidence type="ECO:0000256" key="1">
    <source>
        <dbReference type="ARBA" id="ARBA00001946"/>
    </source>
</evidence>
<evidence type="ECO:0000313" key="7">
    <source>
        <dbReference type="Proteomes" id="UP000755585"/>
    </source>
</evidence>
<keyword evidence="7" id="KW-1185">Reference proteome</keyword>
<dbReference type="RefSeq" id="WP_209692787.1">
    <property type="nucleotide sequence ID" value="NZ_BAAAVU010000029.1"/>
</dbReference>
<dbReference type="PANTHER" id="PTHR31609:SF1">
    <property type="entry name" value="CARBOHYDRATE DEACETYLASE"/>
    <property type="match status" value="1"/>
</dbReference>
<organism evidence="6 7">
    <name type="scientific">Kribbella aluminosa</name>
    <dbReference type="NCBI Taxonomy" id="416017"/>
    <lineage>
        <taxon>Bacteria</taxon>
        <taxon>Bacillati</taxon>
        <taxon>Actinomycetota</taxon>
        <taxon>Actinomycetes</taxon>
        <taxon>Propionibacteriales</taxon>
        <taxon>Kribbellaceae</taxon>
        <taxon>Kribbella</taxon>
    </lineage>
</organism>
<sequence length="259" mass="28073">MSTGVQMAGDIRLIVQGDDFGMCHAVNIGTMQAFREGILTQASAMAPCPWFPEAAALARESGIPLGMHQTLTCEWDHLRWRPLTDGPSLVGGDGTCFRTVAEAQVSITHVDAVRELSTQLARFAAEGLTVDYLDFHMGEVAPEAYAEISSATGKPYIYGCPDSQRFASITFLSEREATAKKPWTLAYIADLTPGVHLLITHCAVATPELAGLTAPGTNTYRWAEEYRTSDLSVVTHPEVRAAIDERGIELVTTHDAFAD</sequence>
<accession>A0ABS4UDC7</accession>
<evidence type="ECO:0000256" key="4">
    <source>
        <dbReference type="ARBA" id="ARBA00022842"/>
    </source>
</evidence>
<dbReference type="InterPro" id="IPR006879">
    <property type="entry name" value="YdjC-like"/>
</dbReference>
<dbReference type="InterPro" id="IPR011330">
    <property type="entry name" value="Glyco_hydro/deAcase_b/a-brl"/>
</dbReference>
<evidence type="ECO:0000256" key="2">
    <source>
        <dbReference type="ARBA" id="ARBA00022723"/>
    </source>
</evidence>
<keyword evidence="4" id="KW-0460">Magnesium</keyword>
<evidence type="ECO:0000313" key="6">
    <source>
        <dbReference type="EMBL" id="MBP2349647.1"/>
    </source>
</evidence>
<comment type="cofactor">
    <cofactor evidence="1">
        <name>Mg(2+)</name>
        <dbReference type="ChEBI" id="CHEBI:18420"/>
    </cofactor>
</comment>
<keyword evidence="2" id="KW-0479">Metal-binding</keyword>
<keyword evidence="3 6" id="KW-0378">Hydrolase</keyword>
<protein>
    <submittedName>
        <fullName evidence="6">Glycoside hydrolase/deacetylase ChbG (UPF0249 family)</fullName>
        <ecNumber evidence="6">3.5.1.105</ecNumber>
    </submittedName>
</protein>
<keyword evidence="5" id="KW-0119">Carbohydrate metabolism</keyword>